<name>A0A5J4WJJ6_9EUKA</name>
<protein>
    <recommendedName>
        <fullName evidence="2">SPRY domain-containing protein</fullName>
    </recommendedName>
</protein>
<evidence type="ECO:0000313" key="4">
    <source>
        <dbReference type="Proteomes" id="UP000324800"/>
    </source>
</evidence>
<dbReference type="Proteomes" id="UP000324800">
    <property type="component" value="Unassembled WGS sequence"/>
</dbReference>
<dbReference type="SUPFAM" id="SSF48371">
    <property type="entry name" value="ARM repeat"/>
    <property type="match status" value="1"/>
</dbReference>
<accession>A0A5J4WJJ6</accession>
<feature type="domain" description="SPRY" evidence="2">
    <location>
        <begin position="331"/>
        <end position="437"/>
    </location>
</feature>
<dbReference type="Gene3D" id="2.60.120.920">
    <property type="match status" value="1"/>
</dbReference>
<dbReference type="InterPro" id="IPR003877">
    <property type="entry name" value="SPRY_dom"/>
</dbReference>
<sequence length="467" mass="52411">MQKKSQRDIKIDSNDKKSESDYAEVLPLLALDLKSSNKNLHIPALNRVLNIILKSPECLDEFYNQEMPSVLQRFLSPNEQGEKYVLSTTILHIVGVYEKVTDDVVRANAAIEPLIQIIHSPNEGRSSSACTTLMNLIYNIIIRSSLIQTGFLGIVHHTLALKPEELKKSSSSSEDETVPNHVKLGLLEIVLRLAEIEQDLQPFDDLIPILDELKTNGEGNMKSKAKKILKILNGEGIAASYLSDKEKIDRIRKLEQSNRRLEEENALLKEETEKLKSKRTKDLTMEIINPDTEDIISTPKFNGQLKISKKLSKTNTFSLSQVLENGVYAIEAEFFNSHDGYVMVGVVRDSFQIPAGIHPNLAGCNQHMVGFAGKVWGGVVYYKGSSTPGNTSFADSQIVKAEYDSEKGTLIFFVAGTQQPVCMTGIKEKVRFIIYMYYADSYCIIKSLKNLAIPTLRHVANENFIQW</sequence>
<evidence type="ECO:0000259" key="2">
    <source>
        <dbReference type="Pfam" id="PF00622"/>
    </source>
</evidence>
<organism evidence="3 4">
    <name type="scientific">Streblomastix strix</name>
    <dbReference type="NCBI Taxonomy" id="222440"/>
    <lineage>
        <taxon>Eukaryota</taxon>
        <taxon>Metamonada</taxon>
        <taxon>Preaxostyla</taxon>
        <taxon>Oxymonadida</taxon>
        <taxon>Streblomastigidae</taxon>
        <taxon>Streblomastix</taxon>
    </lineage>
</organism>
<comment type="caution">
    <text evidence="3">The sequence shown here is derived from an EMBL/GenBank/DDBJ whole genome shotgun (WGS) entry which is preliminary data.</text>
</comment>
<dbReference type="InterPro" id="IPR011989">
    <property type="entry name" value="ARM-like"/>
</dbReference>
<dbReference type="EMBL" id="SNRW01001751">
    <property type="protein sequence ID" value="KAA6395177.1"/>
    <property type="molecule type" value="Genomic_DNA"/>
</dbReference>
<evidence type="ECO:0000313" key="3">
    <source>
        <dbReference type="EMBL" id="KAA6395177.1"/>
    </source>
</evidence>
<dbReference type="Gene3D" id="1.25.10.10">
    <property type="entry name" value="Leucine-rich Repeat Variant"/>
    <property type="match status" value="1"/>
</dbReference>
<dbReference type="AlphaFoldDB" id="A0A5J4WJJ6"/>
<proteinExistence type="predicted"/>
<dbReference type="OrthoDB" id="195736at2759"/>
<reference evidence="3 4" key="1">
    <citation type="submission" date="2019-03" db="EMBL/GenBank/DDBJ databases">
        <title>Single cell metagenomics reveals metabolic interactions within the superorganism composed of flagellate Streblomastix strix and complex community of Bacteroidetes bacteria on its surface.</title>
        <authorList>
            <person name="Treitli S.C."/>
            <person name="Kolisko M."/>
            <person name="Husnik F."/>
            <person name="Keeling P."/>
            <person name="Hampl V."/>
        </authorList>
    </citation>
    <scope>NUCLEOTIDE SEQUENCE [LARGE SCALE GENOMIC DNA]</scope>
    <source>
        <strain evidence="3">ST1C</strain>
    </source>
</reference>
<keyword evidence="1" id="KW-0175">Coiled coil</keyword>
<dbReference type="InterPro" id="IPR016024">
    <property type="entry name" value="ARM-type_fold"/>
</dbReference>
<feature type="coiled-coil region" evidence="1">
    <location>
        <begin position="244"/>
        <end position="281"/>
    </location>
</feature>
<dbReference type="InterPro" id="IPR043136">
    <property type="entry name" value="B30.2/SPRY_sf"/>
</dbReference>
<gene>
    <name evidence="3" type="ORF">EZS28_009297</name>
</gene>
<evidence type="ECO:0000256" key="1">
    <source>
        <dbReference type="SAM" id="Coils"/>
    </source>
</evidence>
<dbReference type="Pfam" id="PF00622">
    <property type="entry name" value="SPRY"/>
    <property type="match status" value="1"/>
</dbReference>